<accession>A0A240UKD0</accession>
<feature type="region of interest" description="Disordered" evidence="4">
    <location>
        <begin position="114"/>
        <end position="137"/>
    </location>
</feature>
<dbReference type="GO" id="GO:0019867">
    <property type="term" value="C:outer membrane"/>
    <property type="evidence" value="ECO:0007669"/>
    <property type="project" value="InterPro"/>
</dbReference>
<dbReference type="RefSeq" id="WP_086929207.1">
    <property type="nucleotide sequence ID" value="NZ_CP021369.1"/>
</dbReference>
<dbReference type="PANTHER" id="PTHR30332">
    <property type="entry name" value="PROBABLE GENERAL SECRETION PATHWAY PROTEIN D"/>
    <property type="match status" value="1"/>
</dbReference>
<sequence length="554" mass="56925">MKNHNPTAVSALLSVVFLAGCGTVSQDITSLKDRTTQRINEETQANAQPVPIVSRTQSAWILGEAVPVVAAPPAVLSRRITYNPRQQVTLTDVAAYVSQALGLSIDTSEVLSTTTQSTGGIPNTPPSFPTPTVPSLSGAPSMPPVMGPGAGMMPGSNAQQGQQGAARYFPVDYDGKLAGLLDIVASKAGVWWKYVEGRGILFYRSETKTFYLPALPNKSKGSGSINTNSTASNANGAGGGSSGSSSGSSGGLTSTEFAVDIWGDLEKTAQTVGAGARVAVNPSVGSVTVTGTPTQVRYVEDWVKSLTDNLSQQISITVDIYSVRVNAEDNYSWDPSVVFKSAAGKWGMNLSGPQAPAIVSGTNPLNLTASILNGTTSGSTFALNALSTLGDVVQVMHQSVVTLNGRPAPLQMAEVEGYLAASTPSASVAVGATPLPPTLTPGTLTTGFTANFIPKIANGKIFLAMDLTSSTNHGFGTIGSGGALIQTPNYSQNTFQQSAMLTPGASLLLTGVQQHTGKSNRNGVGSPNVHILGGGRGESTGKQLTAIVITAKVL</sequence>
<keyword evidence="6" id="KW-0614">Plasmid</keyword>
<evidence type="ECO:0000256" key="2">
    <source>
        <dbReference type="ARBA" id="ARBA00022729"/>
    </source>
</evidence>
<organism evidence="6 7">
    <name type="scientific">Acidovorax carolinensis</name>
    <dbReference type="NCBI Taxonomy" id="553814"/>
    <lineage>
        <taxon>Bacteria</taxon>
        <taxon>Pseudomonadati</taxon>
        <taxon>Pseudomonadota</taxon>
        <taxon>Betaproteobacteria</taxon>
        <taxon>Burkholderiales</taxon>
        <taxon>Comamonadaceae</taxon>
        <taxon>Acidovorax</taxon>
    </lineage>
</organism>
<dbReference type="InterPro" id="IPR011514">
    <property type="entry name" value="Secretin_N_2"/>
</dbReference>
<dbReference type="GO" id="GO:0009297">
    <property type="term" value="P:pilus assembly"/>
    <property type="evidence" value="ECO:0007669"/>
    <property type="project" value="InterPro"/>
</dbReference>
<evidence type="ECO:0000313" key="6">
    <source>
        <dbReference type="EMBL" id="ART61502.1"/>
    </source>
</evidence>
<name>A0A240UKD0_9BURK</name>
<evidence type="ECO:0000256" key="3">
    <source>
        <dbReference type="ARBA" id="ARBA00023136"/>
    </source>
</evidence>
<dbReference type="InterPro" id="IPR050810">
    <property type="entry name" value="Bact_Secretion_Sys_Channel"/>
</dbReference>
<feature type="compositionally biased region" description="Pro residues" evidence="4">
    <location>
        <begin position="123"/>
        <end position="132"/>
    </location>
</feature>
<dbReference type="OrthoDB" id="6638496at2"/>
<reference evidence="6" key="1">
    <citation type="submission" date="2017-05" db="EMBL/GenBank/DDBJ databases">
        <title>Polyphasic characterization of four soil-derived phenanthrene-degrading Acidovorax strains and proposal of Acidovorax phenanthrenivorans sp. nov.</title>
        <authorList>
            <person name="Singleton D."/>
            <person name="Lee J."/>
            <person name="Dickey A.N."/>
            <person name="Stroud A."/>
            <person name="Scholl E.H."/>
            <person name="Wright F.A."/>
            <person name="Aitken M.D."/>
        </authorList>
    </citation>
    <scope>NUCLEOTIDE SEQUENCE</scope>
    <source>
        <strain evidence="6">P4</strain>
        <plasmid evidence="6">pACP4.3</plasmid>
    </source>
</reference>
<dbReference type="Pfam" id="PF07655">
    <property type="entry name" value="Secretin_N_2"/>
    <property type="match status" value="1"/>
</dbReference>
<keyword evidence="2" id="KW-0732">Signal</keyword>
<geneLocation type="plasmid" evidence="6 7">
    <name>pACP4.3</name>
</geneLocation>
<dbReference type="KEGG" id="acip:CBP36_21280"/>
<keyword evidence="7" id="KW-1185">Reference proteome</keyword>
<feature type="domain" description="Secretin N-terminal" evidence="5">
    <location>
        <begin position="207"/>
        <end position="272"/>
    </location>
</feature>
<dbReference type="Proteomes" id="UP000194440">
    <property type="component" value="Plasmid pACP4.3"/>
</dbReference>
<gene>
    <name evidence="6" type="ORF">CBP36_21280</name>
</gene>
<dbReference type="EMBL" id="CP021369">
    <property type="protein sequence ID" value="ART61502.1"/>
    <property type="molecule type" value="Genomic_DNA"/>
</dbReference>
<dbReference type="AlphaFoldDB" id="A0A240UKD0"/>
<protein>
    <recommendedName>
        <fullName evidence="5">Secretin N-terminal domain-containing protein</fullName>
    </recommendedName>
</protein>
<keyword evidence="3" id="KW-0472">Membrane</keyword>
<proteinExistence type="predicted"/>
<evidence type="ECO:0000259" key="5">
    <source>
        <dbReference type="Pfam" id="PF07655"/>
    </source>
</evidence>
<evidence type="ECO:0000256" key="1">
    <source>
        <dbReference type="ARBA" id="ARBA00004370"/>
    </source>
</evidence>
<evidence type="ECO:0000256" key="4">
    <source>
        <dbReference type="SAM" id="MobiDB-lite"/>
    </source>
</evidence>
<feature type="compositionally biased region" description="Low complexity" evidence="4">
    <location>
        <begin position="221"/>
        <end position="235"/>
    </location>
</feature>
<dbReference type="PROSITE" id="PS51257">
    <property type="entry name" value="PROKAR_LIPOPROTEIN"/>
    <property type="match status" value="1"/>
</dbReference>
<dbReference type="PANTHER" id="PTHR30332:SF24">
    <property type="entry name" value="SECRETIN GSPD-RELATED"/>
    <property type="match status" value="1"/>
</dbReference>
<feature type="region of interest" description="Disordered" evidence="4">
    <location>
        <begin position="219"/>
        <end position="250"/>
    </location>
</feature>
<evidence type="ECO:0000313" key="7">
    <source>
        <dbReference type="Proteomes" id="UP000194440"/>
    </source>
</evidence>
<comment type="subcellular location">
    <subcellularLocation>
        <location evidence="1">Membrane</location>
    </subcellularLocation>
</comment>